<dbReference type="AlphaFoldDB" id="A0A7R8WA15"/>
<dbReference type="Pfam" id="PF13857">
    <property type="entry name" value="Ank_5"/>
    <property type="match status" value="1"/>
</dbReference>
<feature type="region of interest" description="Disordered" evidence="1">
    <location>
        <begin position="561"/>
        <end position="618"/>
    </location>
</feature>
<dbReference type="PROSITE" id="PS50088">
    <property type="entry name" value="ANK_REPEAT"/>
    <property type="match status" value="2"/>
</dbReference>
<feature type="compositionally biased region" description="Polar residues" evidence="1">
    <location>
        <begin position="142"/>
        <end position="162"/>
    </location>
</feature>
<name>A0A7R8WA15_9CRUS</name>
<feature type="region of interest" description="Disordered" evidence="1">
    <location>
        <begin position="142"/>
        <end position="169"/>
    </location>
</feature>
<evidence type="ECO:0000313" key="2">
    <source>
        <dbReference type="EMBL" id="CAD7227752.1"/>
    </source>
</evidence>
<protein>
    <submittedName>
        <fullName evidence="2">Uncharacterized protein</fullName>
    </submittedName>
</protein>
<feature type="region of interest" description="Disordered" evidence="1">
    <location>
        <begin position="869"/>
        <end position="932"/>
    </location>
</feature>
<feature type="compositionally biased region" description="Polar residues" evidence="1">
    <location>
        <begin position="747"/>
        <end position="766"/>
    </location>
</feature>
<dbReference type="SMART" id="SM00248">
    <property type="entry name" value="ANK"/>
    <property type="match status" value="5"/>
</dbReference>
<sequence>MEASREDKEEITDVSCTSVVSTTQRFPTVSEDSNRMSPQPCSQDIWPNIDSNHSASRREDVPDIKMLESSASNGNVVIDVEDDDEEENDIIVLRVGEQQKEIEVMDICSDSEDEAMKVNDRSHEFPTKQSDAHLLADTSLSIPNTPLNTKTSPVADTSTPIVNTPPVPDTLSPVVEEMDSHTAPPVSNKPQQSLLLLPVTYPKPSSPELRQFHRYAIEGKTTQMLDMIREGVIESIDARDDECGWTAAMLVAICNQHPRVFDFLLEQKTNLTIYEIGGLRRSGFDMAALQWPNRGCLRLLGMTEEEISVIGLSCRLSWLRNPSKFPEKPWPPNIQKFINDFVRYGIRRMPHPQGSNAFRTELSWSKPKNGPNQLTLKNCRNDQGQFELFKAIVSKKPISKIAELIESGGLNQRINEPDKNGCTALMYAAMSSYHSAVALLLDRGADTSLKNSRGKSVQDFAAKSRSLHTLSMILGRNFDSFKQYQNFLQAKIPLPNEDTSSSETLTTVKTVQFSSNSSAKCPSSVPSCCSKPFPDVVATPEPASVKSEILSDSSCSVFNGPVQSTSTQPLPSSNSHPPQLSEQSSSVNPQSFKKSLSSNAQVGPKKRSKKNLLGPSNLTLKSCRNDQAQFEFFRAIVSKEPISKIADLIDSGGLSDRINEPDTNGRTALMYAASCAYPSLVQLLLKRGADRSLRDSNGKSAFDHAFMASKIGSMSLILGRKVFSFKHYRKLRKASKITLPGEDIPSPDTSGEVKTTKSNSDSSIECPSNVAPKSDVVVVPDVSSESTRLVFTGPVKPAIPTQTPTSSNANPSKSSEKSPSTNSHPSSSQQAPLTNRNPQSSFNQHPSQSPTQVASTNPEIIFLCQSSKPSSNSNLESFKLLPSTNPHSQSFQQAAATNQQPSKSSKQPPMNFLPASSTPGGHEHPTCTSNSRESVMGIALDDRNAGYRLLVKSGWVAGTGLGKNRDGRSEPVPVPHQQNRRGIGHPGVSEPPSKSGKRDTAKEANRKRRQKERNKWNCSGPRQLERVFETRLMEKIMERRYRRELDGL</sequence>
<feature type="region of interest" description="Disordered" evidence="1">
    <location>
        <begin position="958"/>
        <end position="1020"/>
    </location>
</feature>
<feature type="compositionally biased region" description="Polar residues" evidence="1">
    <location>
        <begin position="829"/>
        <end position="854"/>
    </location>
</feature>
<dbReference type="GO" id="GO:0003676">
    <property type="term" value="F:nucleic acid binding"/>
    <property type="evidence" value="ECO:0007669"/>
    <property type="project" value="InterPro"/>
</dbReference>
<dbReference type="Gene3D" id="1.25.40.20">
    <property type="entry name" value="Ankyrin repeat-containing domain"/>
    <property type="match status" value="2"/>
</dbReference>
<dbReference type="SMART" id="SM00443">
    <property type="entry name" value="G_patch"/>
    <property type="match status" value="1"/>
</dbReference>
<evidence type="ECO:0000256" key="1">
    <source>
        <dbReference type="SAM" id="MobiDB-lite"/>
    </source>
</evidence>
<feature type="compositionally biased region" description="Low complexity" evidence="1">
    <location>
        <begin position="803"/>
        <end position="828"/>
    </location>
</feature>
<dbReference type="InterPro" id="IPR002110">
    <property type="entry name" value="Ankyrin_rpt"/>
</dbReference>
<feature type="compositionally biased region" description="Polar residues" evidence="1">
    <location>
        <begin position="561"/>
        <end position="601"/>
    </location>
</feature>
<proteinExistence type="predicted"/>
<gene>
    <name evidence="2" type="ORF">CTOB1V02_LOCUS5651</name>
</gene>
<dbReference type="Pfam" id="PF12796">
    <property type="entry name" value="Ank_2"/>
    <property type="match status" value="1"/>
</dbReference>
<dbReference type="GO" id="GO:0042981">
    <property type="term" value="P:regulation of apoptotic process"/>
    <property type="evidence" value="ECO:0007669"/>
    <property type="project" value="TreeGrafter"/>
</dbReference>
<dbReference type="Pfam" id="PF01585">
    <property type="entry name" value="G-patch"/>
    <property type="match status" value="1"/>
</dbReference>
<dbReference type="PANTHER" id="PTHR24183:SF1">
    <property type="entry name" value="FIBRONECTIN TYPE 3 AND ANKYRIN REPEAT DOMAINS PROTEIN 1"/>
    <property type="match status" value="1"/>
</dbReference>
<feature type="region of interest" description="Disordered" evidence="1">
    <location>
        <begin position="739"/>
        <end position="769"/>
    </location>
</feature>
<dbReference type="PROSITE" id="PS50297">
    <property type="entry name" value="ANK_REP_REGION"/>
    <property type="match status" value="2"/>
</dbReference>
<feature type="region of interest" description="Disordered" evidence="1">
    <location>
        <begin position="793"/>
        <end position="854"/>
    </location>
</feature>
<dbReference type="PANTHER" id="PTHR24183">
    <property type="entry name" value="FIBRONECTIN TYPE 3 AND ANKYRIN REPEAT DOMAINS PROTEIN 1"/>
    <property type="match status" value="1"/>
</dbReference>
<reference evidence="2" key="1">
    <citation type="submission" date="2020-11" db="EMBL/GenBank/DDBJ databases">
        <authorList>
            <person name="Tran Van P."/>
        </authorList>
    </citation>
    <scope>NUCLEOTIDE SEQUENCE</scope>
</reference>
<dbReference type="GO" id="GO:0005634">
    <property type="term" value="C:nucleus"/>
    <property type="evidence" value="ECO:0007669"/>
    <property type="project" value="TreeGrafter"/>
</dbReference>
<accession>A0A7R8WA15</accession>
<organism evidence="2">
    <name type="scientific">Cyprideis torosa</name>
    <dbReference type="NCBI Taxonomy" id="163714"/>
    <lineage>
        <taxon>Eukaryota</taxon>
        <taxon>Metazoa</taxon>
        <taxon>Ecdysozoa</taxon>
        <taxon>Arthropoda</taxon>
        <taxon>Crustacea</taxon>
        <taxon>Oligostraca</taxon>
        <taxon>Ostracoda</taxon>
        <taxon>Podocopa</taxon>
        <taxon>Podocopida</taxon>
        <taxon>Cytherocopina</taxon>
        <taxon>Cytheroidea</taxon>
        <taxon>Cytherideidae</taxon>
        <taxon>Cyprideis</taxon>
    </lineage>
</organism>
<dbReference type="EMBL" id="OB661246">
    <property type="protein sequence ID" value="CAD7227752.1"/>
    <property type="molecule type" value="Genomic_DNA"/>
</dbReference>
<dbReference type="SUPFAM" id="SSF48403">
    <property type="entry name" value="Ankyrin repeat"/>
    <property type="match status" value="1"/>
</dbReference>
<feature type="compositionally biased region" description="Polar residues" evidence="1">
    <location>
        <begin position="24"/>
        <end position="42"/>
    </location>
</feature>
<dbReference type="InterPro" id="IPR036770">
    <property type="entry name" value="Ankyrin_rpt-contain_sf"/>
</dbReference>
<feature type="compositionally biased region" description="Polar residues" evidence="1">
    <location>
        <begin position="882"/>
        <end position="919"/>
    </location>
</feature>
<dbReference type="OrthoDB" id="786951at2759"/>
<dbReference type="InterPro" id="IPR000467">
    <property type="entry name" value="G_patch_dom"/>
</dbReference>
<dbReference type="PROSITE" id="PS50174">
    <property type="entry name" value="G_PATCH"/>
    <property type="match status" value="1"/>
</dbReference>
<feature type="region of interest" description="Disordered" evidence="1">
    <location>
        <begin position="24"/>
        <end position="59"/>
    </location>
</feature>